<dbReference type="eggNOG" id="COG0666">
    <property type="taxonomic scope" value="Bacteria"/>
</dbReference>
<proteinExistence type="predicted"/>
<evidence type="ECO:0000313" key="3">
    <source>
        <dbReference type="Proteomes" id="UP000002770"/>
    </source>
</evidence>
<sequence>MAIIFFTARHFDGSGDIVHTVKIADFLQKQLRKNGYTDNIIIVVPDLMEGSKGVNHKEITDRFVAAFNPLIKVQTMSMFKKSDLKVDCYIEAALLNRSSFNKEDEQMIDILRNATDVPYIFMPEYGNDLTPQGKIKIPSGFNKKNRGEVGVFPNQKLLDATQDTIISQKVIKEAFDELDHKIKRYLAPQTGSSDEYLQYRETHGLSYQYSHEHIKDYVSYIKVNGQDVLDLTKRAPIDFFLSEHIVFSETSGLSQDIICLGDDIECKKNALRRAIPELTKSGYTDIVFLNMDNGEEEALYSNVSSQKSKCYRVLYSASLPFTTMQSLPLLSDDLVGTTGDNSFVEAMSAGKLISYECASHKKEFAFGYLGRVKEMATNPSVYLLAEQLMKIPSGIRLVPHNQELLKQLLQDKAITAELKNINRTLIATSNYLQHIEVAVAKNIAGFVSPALFQIEFEQLLDKLKIKTDQLIEKGTKGRACYNPKYRGVSKAANELYNALQKSSYVFFTKNSAEPSAFKQFDDAVKDAITKSKKEMQIHRGIWGKLSPEIKAVLGILAAIAVIPAVIVAIKSPHSYYNTFFGKRITDSAKELGSFEKGADDLFKKNKPGGL</sequence>
<dbReference type="InParanoid" id="G9ENK9"/>
<organism evidence="2 3">
    <name type="scientific">Legionella drancourtii LLAP12</name>
    <dbReference type="NCBI Taxonomy" id="658187"/>
    <lineage>
        <taxon>Bacteria</taxon>
        <taxon>Pseudomonadati</taxon>
        <taxon>Pseudomonadota</taxon>
        <taxon>Gammaproteobacteria</taxon>
        <taxon>Legionellales</taxon>
        <taxon>Legionellaceae</taxon>
        <taxon>Legionella</taxon>
    </lineage>
</organism>
<reference evidence="2 3" key="1">
    <citation type="journal article" date="2011" name="BMC Genomics">
        <title>Insight into cross-talk between intra-amoebal pathogens.</title>
        <authorList>
            <person name="Gimenez G."/>
            <person name="Bertelli C."/>
            <person name="Moliner C."/>
            <person name="Robert C."/>
            <person name="Raoult D."/>
            <person name="Fournier P.E."/>
            <person name="Greub G."/>
        </authorList>
    </citation>
    <scope>NUCLEOTIDE SEQUENCE [LARGE SCALE GENOMIC DNA]</scope>
    <source>
        <strain evidence="2 3">LLAP12</strain>
    </source>
</reference>
<dbReference type="Proteomes" id="UP000002770">
    <property type="component" value="Unassembled WGS sequence"/>
</dbReference>
<dbReference type="AlphaFoldDB" id="G9ENK9"/>
<keyword evidence="1" id="KW-0472">Membrane</keyword>
<feature type="transmembrane region" description="Helical" evidence="1">
    <location>
        <begin position="551"/>
        <end position="569"/>
    </location>
</feature>
<evidence type="ECO:0000256" key="1">
    <source>
        <dbReference type="SAM" id="Phobius"/>
    </source>
</evidence>
<keyword evidence="1" id="KW-1133">Transmembrane helix</keyword>
<dbReference type="OrthoDB" id="5631262at2"/>
<name>G9ENK9_9GAMM</name>
<dbReference type="HOGENOM" id="CLU_447454_0_0_6"/>
<dbReference type="EMBL" id="JH413818">
    <property type="protein sequence ID" value="EHL31122.1"/>
    <property type="molecule type" value="Genomic_DNA"/>
</dbReference>
<keyword evidence="1" id="KW-0812">Transmembrane</keyword>
<evidence type="ECO:0000313" key="2">
    <source>
        <dbReference type="EMBL" id="EHL31122.1"/>
    </source>
</evidence>
<gene>
    <name evidence="2" type="ORF">LDG_6833</name>
</gene>
<accession>G9ENK9</accession>
<keyword evidence="3" id="KW-1185">Reference proteome</keyword>
<dbReference type="RefSeq" id="WP_006870761.1">
    <property type="nucleotide sequence ID" value="NZ_JH413818.1"/>
</dbReference>
<protein>
    <submittedName>
        <fullName evidence="2">Uncharacterized protein</fullName>
    </submittedName>
</protein>